<evidence type="ECO:0000256" key="3">
    <source>
        <dbReference type="PIRNR" id="PIRNR000124"/>
    </source>
</evidence>
<dbReference type="PANTHER" id="PTHR43491">
    <property type="entry name" value="UDP-N-ACETYL-D-MANNOSAMINE DEHYDROGENASE"/>
    <property type="match status" value="1"/>
</dbReference>
<dbReference type="InterPro" id="IPR017476">
    <property type="entry name" value="UDP-Glc/GDP-Man"/>
</dbReference>
<keyword evidence="7" id="KW-1185">Reference proteome</keyword>
<reference evidence="6 7" key="1">
    <citation type="submission" date="2023-10" db="EMBL/GenBank/DDBJ databases">
        <title>Noviherbaspirillum sp. CPCC 100848 genome assembly.</title>
        <authorList>
            <person name="Li X.Y."/>
            <person name="Fang X.M."/>
        </authorList>
    </citation>
    <scope>NUCLEOTIDE SEQUENCE [LARGE SCALE GENOMIC DNA]</scope>
    <source>
        <strain evidence="6 7">CPCC 100848</strain>
    </source>
</reference>
<keyword evidence="4" id="KW-1133">Transmembrane helix</keyword>
<evidence type="ECO:0000256" key="4">
    <source>
        <dbReference type="SAM" id="Phobius"/>
    </source>
</evidence>
<feature type="domain" description="UDP-glucose/GDP-mannose dehydrogenase C-terminal" evidence="5">
    <location>
        <begin position="363"/>
        <end position="461"/>
    </location>
</feature>
<organism evidence="6 7">
    <name type="scientific">Noviherbaspirillum album</name>
    <dbReference type="NCBI Taxonomy" id="3080276"/>
    <lineage>
        <taxon>Bacteria</taxon>
        <taxon>Pseudomonadati</taxon>
        <taxon>Pseudomonadota</taxon>
        <taxon>Betaproteobacteria</taxon>
        <taxon>Burkholderiales</taxon>
        <taxon>Oxalobacteraceae</taxon>
        <taxon>Noviherbaspirillum</taxon>
    </lineage>
</organism>
<dbReference type="Gene3D" id="3.40.50.720">
    <property type="entry name" value="NAD(P)-binding Rossmann-like Domain"/>
    <property type="match status" value="2"/>
</dbReference>
<proteinExistence type="inferred from homology"/>
<feature type="transmembrane region" description="Helical" evidence="4">
    <location>
        <begin position="49"/>
        <end position="69"/>
    </location>
</feature>
<sequence length="469" mass="51403">MKDETLQLESTLPGEVAESAGLRATLNLATLPETGALQRLLRKVESRTAVIGIVGLGYVGLPLMLRYTYAGFKVIGFDIDADKVAKLNRGESYIEHIEAQSVGEAVARGFQATSNFSRAAEADALIICVPTPLNGYREPDLSFILGTADALVPAMRPGQVLSLESTTYPGTTEEELRPRLEERGFEVGRDVFLVFSPEREDPGNAQFKTRSIPKIVGGSTPACREAGLALYGAAVDRVVPVSSTRAAELTKLLENIHRAVNIGLVNEMKIIADRMGIDIYEVIHAAATKPFGFTPYFPGPGLGGHCIPIDPFYLTWKARQYGLHTRFIELAGEINDDMPGWVIGKVVDTLNERGLALKGSRIMVLGITYKKNVDDMRESPSVRLMEMLREKGVEVSYSDPHVPVFPKMREHRFDLQSTPLTADSIARQDLLLLATNHDAFDYEFIGKHAKVIVDTRGVYSGARGNVVKS</sequence>
<dbReference type="InterPro" id="IPR008927">
    <property type="entry name" value="6-PGluconate_DH-like_C_sf"/>
</dbReference>
<dbReference type="SUPFAM" id="SSF52413">
    <property type="entry name" value="UDP-glucose/GDP-mannose dehydrogenase C-terminal domain"/>
    <property type="match status" value="1"/>
</dbReference>
<dbReference type="EMBL" id="JAWIIV010000006">
    <property type="protein sequence ID" value="MEC4719417.1"/>
    <property type="molecule type" value="Genomic_DNA"/>
</dbReference>
<evidence type="ECO:0000313" key="7">
    <source>
        <dbReference type="Proteomes" id="UP001352263"/>
    </source>
</evidence>
<dbReference type="SUPFAM" id="SSF51735">
    <property type="entry name" value="NAD(P)-binding Rossmann-fold domains"/>
    <property type="match status" value="1"/>
</dbReference>
<keyword evidence="4" id="KW-0472">Membrane</keyword>
<accession>A0ABU6J6Z6</accession>
<evidence type="ECO:0000256" key="2">
    <source>
        <dbReference type="ARBA" id="ARBA00023027"/>
    </source>
</evidence>
<dbReference type="PANTHER" id="PTHR43491:SF1">
    <property type="entry name" value="UDP-N-ACETYL-D-MANNOSAMINE DEHYDROGENASE"/>
    <property type="match status" value="1"/>
</dbReference>
<keyword evidence="2" id="KW-0520">NAD</keyword>
<evidence type="ECO:0000259" key="5">
    <source>
        <dbReference type="SMART" id="SM00984"/>
    </source>
</evidence>
<dbReference type="NCBIfam" id="TIGR03026">
    <property type="entry name" value="NDP-sugDHase"/>
    <property type="match status" value="1"/>
</dbReference>
<dbReference type="SUPFAM" id="SSF48179">
    <property type="entry name" value="6-phosphogluconate dehydrogenase C-terminal domain-like"/>
    <property type="match status" value="1"/>
</dbReference>
<dbReference type="Pfam" id="PF03720">
    <property type="entry name" value="UDPG_MGDP_dh_C"/>
    <property type="match status" value="1"/>
</dbReference>
<dbReference type="Pfam" id="PF00984">
    <property type="entry name" value="UDPG_MGDP_dh"/>
    <property type="match status" value="1"/>
</dbReference>
<dbReference type="InterPro" id="IPR001732">
    <property type="entry name" value="UDP-Glc/GDP-Man_DH_N"/>
</dbReference>
<dbReference type="Pfam" id="PF03721">
    <property type="entry name" value="UDPG_MGDP_dh_N"/>
    <property type="match status" value="1"/>
</dbReference>
<gene>
    <name evidence="6" type="ORF">RY831_09665</name>
</gene>
<dbReference type="RefSeq" id="WP_326506132.1">
    <property type="nucleotide sequence ID" value="NZ_JAWIIV010000006.1"/>
</dbReference>
<keyword evidence="4" id="KW-0812">Transmembrane</keyword>
<dbReference type="SMART" id="SM00984">
    <property type="entry name" value="UDPG_MGDP_dh_C"/>
    <property type="match status" value="1"/>
</dbReference>
<comment type="similarity">
    <text evidence="3">Belongs to the UDP-glucose/GDP-mannose dehydrogenase family.</text>
</comment>
<dbReference type="InterPro" id="IPR014027">
    <property type="entry name" value="UDP-Glc/GDP-Man_DH_C"/>
</dbReference>
<dbReference type="InterPro" id="IPR028359">
    <property type="entry name" value="UDP_ManNAc/GlcNAc_DH"/>
</dbReference>
<dbReference type="PIRSF" id="PIRSF000124">
    <property type="entry name" value="UDPglc_GDPman_dh"/>
    <property type="match status" value="1"/>
</dbReference>
<evidence type="ECO:0000313" key="6">
    <source>
        <dbReference type="EMBL" id="MEC4719417.1"/>
    </source>
</evidence>
<dbReference type="PIRSF" id="PIRSF500136">
    <property type="entry name" value="UDP_ManNAc_DH"/>
    <property type="match status" value="1"/>
</dbReference>
<dbReference type="Proteomes" id="UP001352263">
    <property type="component" value="Unassembled WGS sequence"/>
</dbReference>
<dbReference type="InterPro" id="IPR014026">
    <property type="entry name" value="UDP-Glc/GDP-Man_DH_dimer"/>
</dbReference>
<protein>
    <submittedName>
        <fullName evidence="6">Nucleotide sugar dehydrogenase</fullName>
    </submittedName>
</protein>
<evidence type="ECO:0000256" key="1">
    <source>
        <dbReference type="ARBA" id="ARBA00023002"/>
    </source>
</evidence>
<dbReference type="InterPro" id="IPR036220">
    <property type="entry name" value="UDP-Glc/GDP-Man_DH_C_sf"/>
</dbReference>
<keyword evidence="1" id="KW-0560">Oxidoreductase</keyword>
<dbReference type="InterPro" id="IPR036291">
    <property type="entry name" value="NAD(P)-bd_dom_sf"/>
</dbReference>
<name>A0ABU6J6Z6_9BURK</name>
<comment type="caution">
    <text evidence="6">The sequence shown here is derived from an EMBL/GenBank/DDBJ whole genome shotgun (WGS) entry which is preliminary data.</text>
</comment>